<accession>A0A6A4TBC4</accession>
<sequence length="92" mass="10487">MRQLVPALSRSSQLGLDTPLRYLEAHFIDALHTRHQSRLSRKDRCDLKTTHQAVAAMDLVSQIEPDLKSNPLVFSTTTRLPTLILLQNIQRV</sequence>
<reference evidence="1 2" key="1">
    <citation type="submission" date="2019-06" db="EMBL/GenBank/DDBJ databases">
        <title>Draft genomes of female and male turbot (Scophthalmus maximus).</title>
        <authorList>
            <person name="Xu H."/>
            <person name="Xu X.-W."/>
            <person name="Shao C."/>
            <person name="Chen S."/>
        </authorList>
    </citation>
    <scope>NUCLEOTIDE SEQUENCE [LARGE SCALE GENOMIC DNA]</scope>
    <source>
        <strain evidence="1">Ysfricsl-2016a</strain>
        <tissue evidence="1">Blood</tissue>
    </source>
</reference>
<gene>
    <name evidence="1" type="ORF">F2P81_007727</name>
</gene>
<name>A0A6A4TBC4_SCOMX</name>
<protein>
    <submittedName>
        <fullName evidence="1">Uncharacterized protein</fullName>
    </submittedName>
</protein>
<organism evidence="1 2">
    <name type="scientific">Scophthalmus maximus</name>
    <name type="common">Turbot</name>
    <name type="synonym">Psetta maxima</name>
    <dbReference type="NCBI Taxonomy" id="52904"/>
    <lineage>
        <taxon>Eukaryota</taxon>
        <taxon>Metazoa</taxon>
        <taxon>Chordata</taxon>
        <taxon>Craniata</taxon>
        <taxon>Vertebrata</taxon>
        <taxon>Euteleostomi</taxon>
        <taxon>Actinopterygii</taxon>
        <taxon>Neopterygii</taxon>
        <taxon>Teleostei</taxon>
        <taxon>Neoteleostei</taxon>
        <taxon>Acanthomorphata</taxon>
        <taxon>Carangaria</taxon>
        <taxon>Pleuronectiformes</taxon>
        <taxon>Pleuronectoidei</taxon>
        <taxon>Scophthalmidae</taxon>
        <taxon>Scophthalmus</taxon>
    </lineage>
</organism>
<dbReference type="Proteomes" id="UP000438429">
    <property type="component" value="Unassembled WGS sequence"/>
</dbReference>
<dbReference type="EMBL" id="VEVO01000007">
    <property type="protein sequence ID" value="KAF0039492.1"/>
    <property type="molecule type" value="Genomic_DNA"/>
</dbReference>
<dbReference type="AlphaFoldDB" id="A0A6A4TBC4"/>
<proteinExistence type="predicted"/>
<evidence type="ECO:0000313" key="2">
    <source>
        <dbReference type="Proteomes" id="UP000438429"/>
    </source>
</evidence>
<evidence type="ECO:0000313" key="1">
    <source>
        <dbReference type="EMBL" id="KAF0039492.1"/>
    </source>
</evidence>
<comment type="caution">
    <text evidence="1">The sequence shown here is derived from an EMBL/GenBank/DDBJ whole genome shotgun (WGS) entry which is preliminary data.</text>
</comment>